<keyword evidence="3" id="KW-1185">Reference proteome</keyword>
<accession>A0A1X2INX6</accession>
<dbReference type="EMBL" id="MCGE01000008">
    <property type="protein sequence ID" value="ORZ18974.1"/>
    <property type="molecule type" value="Genomic_DNA"/>
</dbReference>
<dbReference type="Gene3D" id="1.25.40.990">
    <property type="match status" value="1"/>
</dbReference>
<dbReference type="InterPro" id="IPR045107">
    <property type="entry name" value="SAC3/GANP/THP3"/>
</dbReference>
<dbReference type="OrthoDB" id="199574at2759"/>
<dbReference type="PANTHER" id="PTHR12436:SF4">
    <property type="entry name" value="LEUKOCYTE RECEPTOR CLUSTER MEMBER 8"/>
    <property type="match status" value="1"/>
</dbReference>
<name>A0A1X2INX6_9FUNG</name>
<organism evidence="2 3">
    <name type="scientific">Absidia repens</name>
    <dbReference type="NCBI Taxonomy" id="90262"/>
    <lineage>
        <taxon>Eukaryota</taxon>
        <taxon>Fungi</taxon>
        <taxon>Fungi incertae sedis</taxon>
        <taxon>Mucoromycota</taxon>
        <taxon>Mucoromycotina</taxon>
        <taxon>Mucoromycetes</taxon>
        <taxon>Mucorales</taxon>
        <taxon>Cunninghamellaceae</taxon>
        <taxon>Absidia</taxon>
    </lineage>
</organism>
<dbReference type="STRING" id="90262.A0A1X2INX6"/>
<sequence length="366" mass="42134">MTNLLKPSYISVKKQRKTVPNAALDLLLLSDDEEDILPVAKKTKVKSTSLPGEIQNTPEEQRRRAMRSQRFLQDQPVRKSNDAANTMIALEDGGDVWQYAAVIGTSTSIEKPYFRLTSAADPQTVRPLPVLRKTYKHLRKMWRKEHNYSYICEQFKSMRQDLTVQCIRNEFTVKVYETHARIALEKGDCSQYNQCGSQLKYLYDQGIDGNKEEFAAYRLLYFLHTQNWADINSLLGEIKKTGEQHSACVDHALKVRSALATGNYHQLFRLYEEAPNMGGYLMDQFIERERIQALLVLCKSYQMGIPVDFVLQELGFENIKDLGLFFKKYGIPRNRKTPSIIDTKGALCIIQEASKRFTRVDIKGQI</sequence>
<evidence type="ECO:0000313" key="3">
    <source>
        <dbReference type="Proteomes" id="UP000193560"/>
    </source>
</evidence>
<dbReference type="PANTHER" id="PTHR12436">
    <property type="entry name" value="80 KDA MCM3-ASSOCIATED PROTEIN"/>
    <property type="match status" value="1"/>
</dbReference>
<dbReference type="Pfam" id="PF03399">
    <property type="entry name" value="SAC3_GANP"/>
    <property type="match status" value="1"/>
</dbReference>
<dbReference type="GO" id="GO:0005634">
    <property type="term" value="C:nucleus"/>
    <property type="evidence" value="ECO:0007669"/>
    <property type="project" value="TreeGrafter"/>
</dbReference>
<comment type="caution">
    <text evidence="2">The sequence shown here is derived from an EMBL/GenBank/DDBJ whole genome shotgun (WGS) entry which is preliminary data.</text>
</comment>
<reference evidence="2 3" key="1">
    <citation type="submission" date="2016-07" db="EMBL/GenBank/DDBJ databases">
        <title>Pervasive Adenine N6-methylation of Active Genes in Fungi.</title>
        <authorList>
            <consortium name="DOE Joint Genome Institute"/>
            <person name="Mondo S.J."/>
            <person name="Dannebaum R.O."/>
            <person name="Kuo R.C."/>
            <person name="Labutti K."/>
            <person name="Haridas S."/>
            <person name="Kuo A."/>
            <person name="Salamov A."/>
            <person name="Ahrendt S.R."/>
            <person name="Lipzen A."/>
            <person name="Sullivan W."/>
            <person name="Andreopoulos W.B."/>
            <person name="Clum A."/>
            <person name="Lindquist E."/>
            <person name="Daum C."/>
            <person name="Ramamoorthy G.K."/>
            <person name="Gryganskyi A."/>
            <person name="Culley D."/>
            <person name="Magnuson J.K."/>
            <person name="James T.Y."/>
            <person name="O'Malley M.A."/>
            <person name="Stajich J.E."/>
            <person name="Spatafora J.W."/>
            <person name="Visel A."/>
            <person name="Grigoriev I.V."/>
        </authorList>
    </citation>
    <scope>NUCLEOTIDE SEQUENCE [LARGE SCALE GENOMIC DNA]</scope>
    <source>
        <strain evidence="2 3">NRRL 1336</strain>
    </source>
</reference>
<gene>
    <name evidence="2" type="ORF">BCR42DRAFT_411961</name>
</gene>
<proteinExistence type="predicted"/>
<evidence type="ECO:0000259" key="1">
    <source>
        <dbReference type="Pfam" id="PF03399"/>
    </source>
</evidence>
<protein>
    <submittedName>
        <fullName evidence="2">SAC3/GANP/Nin1/mts3/eIF-3 p25 family-domain-containing protein</fullName>
    </submittedName>
</protein>
<dbReference type="InterPro" id="IPR005062">
    <property type="entry name" value="SAC3/GANP/THP3_conserved"/>
</dbReference>
<feature type="domain" description="SAC3/GANP/THP3 conserved" evidence="1">
    <location>
        <begin position="118"/>
        <end position="332"/>
    </location>
</feature>
<dbReference type="AlphaFoldDB" id="A0A1X2INX6"/>
<dbReference type="Proteomes" id="UP000193560">
    <property type="component" value="Unassembled WGS sequence"/>
</dbReference>
<evidence type="ECO:0000313" key="2">
    <source>
        <dbReference type="EMBL" id="ORZ18974.1"/>
    </source>
</evidence>